<dbReference type="PANTHER" id="PTHR34282">
    <property type="entry name" value="OS01G0228800 PROTEIN-RELATED"/>
    <property type="match status" value="1"/>
</dbReference>
<feature type="region of interest" description="Disordered" evidence="1">
    <location>
        <begin position="456"/>
        <end position="520"/>
    </location>
</feature>
<feature type="region of interest" description="Disordered" evidence="1">
    <location>
        <begin position="51"/>
        <end position="71"/>
    </location>
</feature>
<feature type="compositionally biased region" description="Basic and acidic residues" evidence="1">
    <location>
        <begin position="859"/>
        <end position="893"/>
    </location>
</feature>
<evidence type="ECO:0000313" key="4">
    <source>
        <dbReference type="Proteomes" id="UP001054252"/>
    </source>
</evidence>
<evidence type="ECO:0000259" key="2">
    <source>
        <dbReference type="Pfam" id="PF14383"/>
    </source>
</evidence>
<protein>
    <recommendedName>
        <fullName evidence="2">DUF3741 domain-containing protein</fullName>
    </recommendedName>
</protein>
<keyword evidence="4" id="KW-1185">Reference proteome</keyword>
<feature type="compositionally biased region" description="Polar residues" evidence="1">
    <location>
        <begin position="825"/>
        <end position="850"/>
    </location>
</feature>
<accession>A0AAV5IY41</accession>
<feature type="region of interest" description="Disordered" evidence="1">
    <location>
        <begin position="751"/>
        <end position="896"/>
    </location>
</feature>
<feature type="region of interest" description="Disordered" evidence="1">
    <location>
        <begin position="293"/>
        <end position="336"/>
    </location>
</feature>
<dbReference type="PANTHER" id="PTHR34282:SF1">
    <property type="entry name" value="DUF3741 DOMAIN-CONTAINING PROTEIN"/>
    <property type="match status" value="1"/>
</dbReference>
<feature type="compositionally biased region" description="Polar residues" evidence="1">
    <location>
        <begin position="792"/>
        <end position="805"/>
    </location>
</feature>
<evidence type="ECO:0000256" key="1">
    <source>
        <dbReference type="SAM" id="MobiDB-lite"/>
    </source>
</evidence>
<evidence type="ECO:0000313" key="3">
    <source>
        <dbReference type="EMBL" id="GKV04834.1"/>
    </source>
</evidence>
<feature type="compositionally biased region" description="Low complexity" evidence="1">
    <location>
        <begin position="705"/>
        <end position="715"/>
    </location>
</feature>
<comment type="caution">
    <text evidence="3">The sequence shown here is derived from an EMBL/GenBank/DDBJ whole genome shotgun (WGS) entry which is preliminary data.</text>
</comment>
<dbReference type="Pfam" id="PF14383">
    <property type="entry name" value="VARLMGL"/>
    <property type="match status" value="1"/>
</dbReference>
<feature type="region of interest" description="Disordered" evidence="1">
    <location>
        <begin position="618"/>
        <end position="722"/>
    </location>
</feature>
<feature type="compositionally biased region" description="Basic and acidic residues" evidence="1">
    <location>
        <begin position="807"/>
        <end position="824"/>
    </location>
</feature>
<feature type="compositionally biased region" description="Basic and acidic residues" evidence="1">
    <location>
        <begin position="579"/>
        <end position="597"/>
    </location>
</feature>
<feature type="compositionally biased region" description="Low complexity" evidence="1">
    <location>
        <begin position="678"/>
        <end position="691"/>
    </location>
</feature>
<reference evidence="3 4" key="1">
    <citation type="journal article" date="2021" name="Commun. Biol.">
        <title>The genome of Shorea leprosula (Dipterocarpaceae) highlights the ecological relevance of drought in aseasonal tropical rainforests.</title>
        <authorList>
            <person name="Ng K.K.S."/>
            <person name="Kobayashi M.J."/>
            <person name="Fawcett J.A."/>
            <person name="Hatakeyama M."/>
            <person name="Paape T."/>
            <person name="Ng C.H."/>
            <person name="Ang C.C."/>
            <person name="Tnah L.H."/>
            <person name="Lee C.T."/>
            <person name="Nishiyama T."/>
            <person name="Sese J."/>
            <person name="O'Brien M.J."/>
            <person name="Copetti D."/>
            <person name="Mohd Noor M.I."/>
            <person name="Ong R.C."/>
            <person name="Putra M."/>
            <person name="Sireger I.Z."/>
            <person name="Indrioko S."/>
            <person name="Kosugi Y."/>
            <person name="Izuno A."/>
            <person name="Isagi Y."/>
            <person name="Lee S.L."/>
            <person name="Shimizu K.K."/>
        </authorList>
    </citation>
    <scope>NUCLEOTIDE SEQUENCE [LARGE SCALE GENOMIC DNA]</scope>
    <source>
        <strain evidence="3">214</strain>
    </source>
</reference>
<dbReference type="EMBL" id="BPVZ01000022">
    <property type="protein sequence ID" value="GKV04834.1"/>
    <property type="molecule type" value="Genomic_DNA"/>
</dbReference>
<feature type="compositionally biased region" description="Basic and acidic residues" evidence="1">
    <location>
        <begin position="480"/>
        <end position="520"/>
    </location>
</feature>
<gene>
    <name evidence="3" type="ORF">SLEP1_g16937</name>
</gene>
<feature type="domain" description="DUF3741" evidence="2">
    <location>
        <begin position="325"/>
        <end position="353"/>
    </location>
</feature>
<feature type="compositionally biased region" description="Basic and acidic residues" evidence="1">
    <location>
        <begin position="632"/>
        <end position="646"/>
    </location>
</feature>
<sequence>MAKRSDFAQKLLDDLRLRKERMAAAQRSKGTKRPLPADAYAYSKRKGSMELKAQENTSFRAGSRSDGGNRLLTNGQASNQIVPFGRGQKSEHMGNLSTALAFALENGGKLRIDSSGNGSVLSFLHQIGGRRELDYGKMERRNIAVDRPPSSASHLRSLSNLHIEEISKGAQKLNQILRACSNGLNFDRYSIEIGRELLKGAVDLEESLRMLVGLQEASEYMINPQRKSRITLLEDDEDNDDNSVLVAEQKQLDRPKFSFDKPSRNYHKKQEVAKTDIRLRLAAVTYSSEATRFNHQKQVPADTTPSSHKRSISYGPETFSEKNHSSSSQTKQEKGRIPNVIAKLMGLDELPGNVDSKYTAQKDFNAKQKVGIMMSKKPAQENSKKVEQRATVTENLELPSVRQRGIQASVIPAILDTAASQSGKNLADRNGSMLLAINDKTPALKNLEDIKMVKGSRKATYKTDKEQSNSTQLNLHIRSRKEIQEKERKQDSLKHREQTGTGKGETKELASKDELPQMIPDSHKKLEAALTLQEKTASRESMIQAESGYTNKLLLGSQQKLHVTLGFQQLEMFQKSELHDKRHRTEEEQQNAKEKLQGKKQKGNKSISISLLKTMHTATNFQKKKTQLDQATDSRKGSTEHTDKVQVDGFQNGRHHQDHGRDSSSTNSNVKMKDSIRRNSSQNSSRGDQQSETARAGVQPTMGDKQVQAQPQPKAKGTKIYKPEIPRMIDELMIKRSGTLYKLPRPLTHQSSILQEGKQRGSEKFSMSKDADQVKVSKSKEVEGHIIKSNKTEASIQSLTGTQELNKGARDESFSFSSPKDKGQSLESQASANDSDQKVTSMVKNNQQVPESELDTDREELKFHNDQPGTDEERKKMSIPSKSEHQKPCKPEIPEPLTESEDHLKQILVRSQLFLNTAEALFRLNIPFGILDSSDRSCQDEESKIILDCGYEVMKRKGKRQELSVHPFMNVLIPPIKVRSLDDLAKHLHRDFEKLKLYGNNRNVDFVSEDYIPKMIENEVYNINPDVNCMWDLGWNDMIFAFLEKDDVIRDVERHVFNALLDEITRDLYTSVSA</sequence>
<name>A0AAV5IY41_9ROSI</name>
<dbReference type="InterPro" id="IPR032795">
    <property type="entry name" value="DUF3741-assoc"/>
</dbReference>
<feature type="region of interest" description="Disordered" evidence="1">
    <location>
        <begin position="579"/>
        <end position="605"/>
    </location>
</feature>
<feature type="compositionally biased region" description="Basic and acidic residues" evidence="1">
    <location>
        <begin position="757"/>
        <end position="786"/>
    </location>
</feature>
<organism evidence="3 4">
    <name type="scientific">Rubroshorea leprosula</name>
    <dbReference type="NCBI Taxonomy" id="152421"/>
    <lineage>
        <taxon>Eukaryota</taxon>
        <taxon>Viridiplantae</taxon>
        <taxon>Streptophyta</taxon>
        <taxon>Embryophyta</taxon>
        <taxon>Tracheophyta</taxon>
        <taxon>Spermatophyta</taxon>
        <taxon>Magnoliopsida</taxon>
        <taxon>eudicotyledons</taxon>
        <taxon>Gunneridae</taxon>
        <taxon>Pentapetalae</taxon>
        <taxon>rosids</taxon>
        <taxon>malvids</taxon>
        <taxon>Malvales</taxon>
        <taxon>Dipterocarpaceae</taxon>
        <taxon>Rubroshorea</taxon>
    </lineage>
</organism>
<proteinExistence type="predicted"/>
<dbReference type="Proteomes" id="UP001054252">
    <property type="component" value="Unassembled WGS sequence"/>
</dbReference>
<feature type="compositionally biased region" description="Polar residues" evidence="1">
    <location>
        <begin position="293"/>
        <end position="306"/>
    </location>
</feature>
<dbReference type="AlphaFoldDB" id="A0AAV5IY41"/>